<dbReference type="STRING" id="455432.AWN90_29670"/>
<reference evidence="1 2" key="1">
    <citation type="submission" date="2016-04" db="EMBL/GenBank/DDBJ databases">
        <authorList>
            <person name="Evans L.H."/>
            <person name="Alamgir A."/>
            <person name="Owens N."/>
            <person name="Weber N.D."/>
            <person name="Virtaneva K."/>
            <person name="Barbian K."/>
            <person name="Babar A."/>
            <person name="Rosenke K."/>
        </authorList>
    </citation>
    <scope>NUCLEOTIDE SEQUENCE [LARGE SCALE GENOMIC DNA]</scope>
    <source>
        <strain evidence="1 2">IFM 0406</strain>
    </source>
</reference>
<proteinExistence type="predicted"/>
<accession>A0A161XHA3</accession>
<evidence type="ECO:0000313" key="1">
    <source>
        <dbReference type="EMBL" id="KZM72918.1"/>
    </source>
</evidence>
<evidence type="ECO:0000313" key="2">
    <source>
        <dbReference type="Proteomes" id="UP000076512"/>
    </source>
</evidence>
<name>A0A161XHA3_9NOCA</name>
<organism evidence="1 2">
    <name type="scientific">Nocardia terpenica</name>
    <dbReference type="NCBI Taxonomy" id="455432"/>
    <lineage>
        <taxon>Bacteria</taxon>
        <taxon>Bacillati</taxon>
        <taxon>Actinomycetota</taxon>
        <taxon>Actinomycetes</taxon>
        <taxon>Mycobacteriales</taxon>
        <taxon>Nocardiaceae</taxon>
        <taxon>Nocardia</taxon>
    </lineage>
</organism>
<comment type="caution">
    <text evidence="1">The sequence shown here is derived from an EMBL/GenBank/DDBJ whole genome shotgun (WGS) entry which is preliminary data.</text>
</comment>
<protein>
    <submittedName>
        <fullName evidence="1">Uncharacterized protein</fullName>
    </submittedName>
</protein>
<dbReference type="AlphaFoldDB" id="A0A161XHA3"/>
<dbReference type="EMBL" id="LWGR01000007">
    <property type="protein sequence ID" value="KZM72918.1"/>
    <property type="molecule type" value="Genomic_DNA"/>
</dbReference>
<keyword evidence="2" id="KW-1185">Reference proteome</keyword>
<dbReference type="Proteomes" id="UP000076512">
    <property type="component" value="Unassembled WGS sequence"/>
</dbReference>
<gene>
    <name evidence="1" type="ORF">AWN90_29670</name>
</gene>
<sequence>MFVGRTDQLGVIDALIGPPAAGGFERPRPVFVVVGCGGSGRTELLREVRRKWHHRTHLALVSPRDYPPDDGPDAHSRHPIRPLLTAIMLRLGDRIPGYRLTRTRILVAHIALKVDFSALAPDDQVERLRTEIDKHCDPRTLRTFVDDLAQRLGELTTGLNLPLGWAYAPRLVNTVGALLVWAVRARLRRRYRRAVAWFGDRDLNLNQDADRALINLSIHARRLDPDIQRGVDDMLTAALLADLRDSVARMPKHTPNIALLIDDGDSPTAAAFTGSLLRVRQLIADAGGPTADPVTLITTSSGFLTGTLARAAAPADWSDAALREGPGRITRPWIRAPLGGLSVSEVKLLAERSDPYRAEAVASTVHRLTHGHPEATAQCLRRIGRHPELAGDIDGLLRGTEPELDGPLERHLLRVFARGLSRNHRDHEELRQALVTVSAARTLGEARLLMSLLPDVSSPEAPVFTSESLWSGPTPQARRLHPLARYLGQRALAARADPEASWERVCRRLRDAADPDDRATRLHYERLLHNHVQVLDDLARDLLETPSERWLSLFDEIVSSVDPCQPGVEEIRGKHPAESVEGHLAVLLGSVPVFELDPCLTDVDRRQELCLLIGHSYLYLAGKAVGRAPLLLRANHYFALAQRFL</sequence>